<dbReference type="RefSeq" id="WP_169240605.1">
    <property type="nucleotide sequence ID" value="NZ_JAAIIG010000003.1"/>
</dbReference>
<keyword evidence="1" id="KW-0472">Membrane</keyword>
<feature type="transmembrane region" description="Helical" evidence="1">
    <location>
        <begin position="12"/>
        <end position="35"/>
    </location>
</feature>
<keyword evidence="1" id="KW-1133">Transmembrane helix</keyword>
<gene>
    <name evidence="2" type="ORF">G1C97_1068</name>
</gene>
<dbReference type="Proteomes" id="UP000543419">
    <property type="component" value="Unassembled WGS sequence"/>
</dbReference>
<evidence type="ECO:0000256" key="1">
    <source>
        <dbReference type="SAM" id="Phobius"/>
    </source>
</evidence>
<evidence type="ECO:0008006" key="4">
    <source>
        <dbReference type="Google" id="ProtNLM"/>
    </source>
</evidence>
<keyword evidence="3" id="KW-1185">Reference proteome</keyword>
<organism evidence="2 3">
    <name type="scientific">Bifidobacterium olomucense</name>
    <dbReference type="NCBI Taxonomy" id="2675324"/>
    <lineage>
        <taxon>Bacteria</taxon>
        <taxon>Bacillati</taxon>
        <taxon>Actinomycetota</taxon>
        <taxon>Actinomycetes</taxon>
        <taxon>Bifidobacteriales</taxon>
        <taxon>Bifidobacteriaceae</taxon>
        <taxon>Bifidobacterium</taxon>
    </lineage>
</organism>
<sequence>MNVKIDFGGFNLLCMLLGVLFLGLKLAHVIEWSWWLVLLPLYLPFVVFLVAVAALFILHLFKDRSNQ</sequence>
<feature type="transmembrane region" description="Helical" evidence="1">
    <location>
        <begin position="41"/>
        <end position="61"/>
    </location>
</feature>
<comment type="caution">
    <text evidence="2">The sequence shown here is derived from an EMBL/GenBank/DDBJ whole genome shotgun (WGS) entry which is preliminary data.</text>
</comment>
<protein>
    <recommendedName>
        <fullName evidence="4">Transmembrane Fragile-X-F protein</fullName>
    </recommendedName>
</protein>
<name>A0A7Y0HXK7_9BIFI</name>
<dbReference type="EMBL" id="JAAIIG010000003">
    <property type="protein sequence ID" value="NMM98119.1"/>
    <property type="molecule type" value="Genomic_DNA"/>
</dbReference>
<keyword evidence="1" id="KW-0812">Transmembrane</keyword>
<evidence type="ECO:0000313" key="3">
    <source>
        <dbReference type="Proteomes" id="UP000543419"/>
    </source>
</evidence>
<reference evidence="2 3" key="1">
    <citation type="submission" date="2020-02" db="EMBL/GenBank/DDBJ databases">
        <title>Characterization of phylogenetic diversity of novel bifidobacterial species isolated in Czech ZOOs.</title>
        <authorList>
            <person name="Lugli G.A."/>
            <person name="Vera N.B."/>
            <person name="Ventura M."/>
        </authorList>
    </citation>
    <scope>NUCLEOTIDE SEQUENCE [LARGE SCALE GENOMIC DNA]</scope>
    <source>
        <strain evidence="2 3">DSM 109959</strain>
    </source>
</reference>
<evidence type="ECO:0000313" key="2">
    <source>
        <dbReference type="EMBL" id="NMM98119.1"/>
    </source>
</evidence>
<proteinExistence type="predicted"/>
<dbReference type="AlphaFoldDB" id="A0A7Y0HXK7"/>
<accession>A0A7Y0HXK7</accession>